<sequence length="250" mass="28581">MENISVITQSQVNVRITSSANSFGTEKRFPKDLTIGDFKSKLELLTGSLSGNMRLEAYDRDNKLVCKLDNDGALLGSYPIDDGMIIHVVDPTIKVGEFEDLSKVEKYEISEDDYAKKTDSVRAFKERNKLGRFKELDPEEERKKEEERQQKEQENKEKAEKMKVGDRCEVRVLNQPTRRGTVKYIGLTDFKPGYWIGIHYDEPVGKNNGRVGGKQYFECPDKYGGFVKPENVEVGDFPEEGLDFSDEDEI</sequence>
<evidence type="ECO:0000259" key="6">
    <source>
        <dbReference type="PROSITE" id="PS50245"/>
    </source>
</evidence>
<dbReference type="OrthoDB" id="5295208at2759"/>
<evidence type="ECO:0000313" key="8">
    <source>
        <dbReference type="RefSeq" id="XP_022331497.1"/>
    </source>
</evidence>
<keyword evidence="3" id="KW-0143">Chaperone</keyword>
<dbReference type="GO" id="GO:0035371">
    <property type="term" value="C:microtubule plus-end"/>
    <property type="evidence" value="ECO:0007669"/>
    <property type="project" value="TreeGrafter"/>
</dbReference>
<dbReference type="Proteomes" id="UP000694844">
    <property type="component" value="Chromosome 4"/>
</dbReference>
<dbReference type="GO" id="GO:0005938">
    <property type="term" value="C:cell cortex"/>
    <property type="evidence" value="ECO:0007669"/>
    <property type="project" value="TreeGrafter"/>
</dbReference>
<evidence type="ECO:0000256" key="1">
    <source>
        <dbReference type="ARBA" id="ARBA00004496"/>
    </source>
</evidence>
<evidence type="ECO:0000313" key="7">
    <source>
        <dbReference type="Proteomes" id="UP000694844"/>
    </source>
</evidence>
<evidence type="ECO:0000256" key="5">
    <source>
        <dbReference type="SAM" id="MobiDB-lite"/>
    </source>
</evidence>
<accession>A0A8B8DTC6</accession>
<dbReference type="GO" id="GO:0051010">
    <property type="term" value="F:microtubule plus-end binding"/>
    <property type="evidence" value="ECO:0007669"/>
    <property type="project" value="TreeGrafter"/>
</dbReference>
<dbReference type="Gene3D" id="3.10.20.90">
    <property type="entry name" value="Phosphatidylinositol 3-kinase Catalytic Subunit, Chain A, domain 1"/>
    <property type="match status" value="1"/>
</dbReference>
<dbReference type="KEGG" id="cvn:111129416"/>
<dbReference type="GO" id="GO:0043014">
    <property type="term" value="F:alpha-tubulin binding"/>
    <property type="evidence" value="ECO:0007669"/>
    <property type="project" value="InterPro"/>
</dbReference>
<dbReference type="GO" id="GO:0007021">
    <property type="term" value="P:tubulin complex assembly"/>
    <property type="evidence" value="ECO:0007669"/>
    <property type="project" value="InterPro"/>
</dbReference>
<dbReference type="RefSeq" id="XP_022331497.1">
    <property type="nucleotide sequence ID" value="XM_022475789.1"/>
</dbReference>
<reference evidence="8" key="1">
    <citation type="submission" date="2025-08" db="UniProtKB">
        <authorList>
            <consortium name="RefSeq"/>
        </authorList>
    </citation>
    <scope>IDENTIFICATION</scope>
    <source>
        <tissue evidence="8">Whole sample</tissue>
    </source>
</reference>
<dbReference type="PANTHER" id="PTHR18916">
    <property type="entry name" value="DYNACTIN 1-RELATED MICROTUBULE-BINDING"/>
    <property type="match status" value="1"/>
</dbReference>
<dbReference type="FunFam" id="2.30.30.190:FF:000013">
    <property type="entry name" value="Tubulin-folding cofactor B"/>
    <property type="match status" value="1"/>
</dbReference>
<protein>
    <submittedName>
        <fullName evidence="8">Tubulin-folding cofactor B-like isoform X1</fullName>
    </submittedName>
</protein>
<evidence type="ECO:0000256" key="4">
    <source>
        <dbReference type="ARBA" id="ARBA00025779"/>
    </source>
</evidence>
<dbReference type="AlphaFoldDB" id="A0A8B8DTC6"/>
<proteinExistence type="inferred from homology"/>
<dbReference type="CDD" id="cd01789">
    <property type="entry name" value="Ubl_TBCB"/>
    <property type="match status" value="1"/>
</dbReference>
<dbReference type="Pfam" id="PF14560">
    <property type="entry name" value="Ubiquitin_2"/>
    <property type="match status" value="1"/>
</dbReference>
<evidence type="ECO:0000256" key="3">
    <source>
        <dbReference type="ARBA" id="ARBA00023186"/>
    </source>
</evidence>
<dbReference type="SUPFAM" id="SSF54236">
    <property type="entry name" value="Ubiquitin-like"/>
    <property type="match status" value="1"/>
</dbReference>
<dbReference type="InterPro" id="IPR045172">
    <property type="entry name" value="TBCB_Ubl"/>
</dbReference>
<keyword evidence="2" id="KW-0963">Cytoplasm</keyword>
<name>A0A8B8DTC6_CRAVI</name>
<comment type="subcellular location">
    <subcellularLocation>
        <location evidence="1">Cytoplasm</location>
    </subcellularLocation>
</comment>
<dbReference type="InterPro" id="IPR000626">
    <property type="entry name" value="Ubiquitin-like_dom"/>
</dbReference>
<dbReference type="GO" id="GO:0007023">
    <property type="term" value="P:post-chaperonin tubulin folding pathway"/>
    <property type="evidence" value="ECO:0007669"/>
    <property type="project" value="InterPro"/>
</dbReference>
<dbReference type="GeneID" id="111129416"/>
<dbReference type="SUPFAM" id="SSF74924">
    <property type="entry name" value="Cap-Gly domain"/>
    <property type="match status" value="1"/>
</dbReference>
<dbReference type="InterPro" id="IPR036859">
    <property type="entry name" value="CAP-Gly_dom_sf"/>
</dbReference>
<keyword evidence="7" id="KW-1185">Reference proteome</keyword>
<evidence type="ECO:0000256" key="2">
    <source>
        <dbReference type="ARBA" id="ARBA00022490"/>
    </source>
</evidence>
<dbReference type="PROSITE" id="PS00845">
    <property type="entry name" value="CAP_GLY_1"/>
    <property type="match status" value="1"/>
</dbReference>
<feature type="region of interest" description="Disordered" evidence="5">
    <location>
        <begin position="135"/>
        <end position="161"/>
    </location>
</feature>
<gene>
    <name evidence="8" type="primary">LOC111129416</name>
</gene>
<dbReference type="Gene3D" id="2.30.30.190">
    <property type="entry name" value="CAP Gly-rich-like domain"/>
    <property type="match status" value="1"/>
</dbReference>
<dbReference type="GO" id="GO:0005634">
    <property type="term" value="C:nucleus"/>
    <property type="evidence" value="ECO:0007669"/>
    <property type="project" value="TreeGrafter"/>
</dbReference>
<comment type="similarity">
    <text evidence="4">Belongs to the TBCB family.</text>
</comment>
<organism evidence="7 8">
    <name type="scientific">Crassostrea virginica</name>
    <name type="common">Eastern oyster</name>
    <dbReference type="NCBI Taxonomy" id="6565"/>
    <lineage>
        <taxon>Eukaryota</taxon>
        <taxon>Metazoa</taxon>
        <taxon>Spiralia</taxon>
        <taxon>Lophotrochozoa</taxon>
        <taxon>Mollusca</taxon>
        <taxon>Bivalvia</taxon>
        <taxon>Autobranchia</taxon>
        <taxon>Pteriomorphia</taxon>
        <taxon>Ostreida</taxon>
        <taxon>Ostreoidea</taxon>
        <taxon>Ostreidae</taxon>
        <taxon>Crassostrea</taxon>
    </lineage>
</organism>
<feature type="domain" description="CAP-Gly" evidence="6">
    <location>
        <begin position="186"/>
        <end position="228"/>
    </location>
</feature>
<dbReference type="SMART" id="SM01052">
    <property type="entry name" value="CAP_GLY"/>
    <property type="match status" value="1"/>
</dbReference>
<dbReference type="InterPro" id="IPR029071">
    <property type="entry name" value="Ubiquitin-like_domsf"/>
</dbReference>
<dbReference type="GO" id="GO:0005829">
    <property type="term" value="C:cytosol"/>
    <property type="evidence" value="ECO:0007669"/>
    <property type="project" value="UniProtKB-ARBA"/>
</dbReference>
<dbReference type="PANTHER" id="PTHR18916:SF85">
    <property type="entry name" value="TUBULIN-FOLDING COFACTOR B"/>
    <property type="match status" value="1"/>
</dbReference>
<dbReference type="Pfam" id="PF01302">
    <property type="entry name" value="CAP_GLY"/>
    <property type="match status" value="1"/>
</dbReference>
<dbReference type="GO" id="GO:0031122">
    <property type="term" value="P:cytoplasmic microtubule organization"/>
    <property type="evidence" value="ECO:0007669"/>
    <property type="project" value="TreeGrafter"/>
</dbReference>
<dbReference type="PROSITE" id="PS50245">
    <property type="entry name" value="CAP_GLY_2"/>
    <property type="match status" value="1"/>
</dbReference>
<dbReference type="InterPro" id="IPR000938">
    <property type="entry name" value="CAP-Gly_domain"/>
</dbReference>